<proteinExistence type="predicted"/>
<feature type="transmembrane region" description="Helical" evidence="1">
    <location>
        <begin position="37"/>
        <end position="57"/>
    </location>
</feature>
<protein>
    <submittedName>
        <fullName evidence="2">Uncharacterized protein</fullName>
    </submittedName>
</protein>
<evidence type="ECO:0000313" key="2">
    <source>
        <dbReference type="EMBL" id="MFB9820588.1"/>
    </source>
</evidence>
<comment type="caution">
    <text evidence="2">The sequence shown here is derived from an EMBL/GenBank/DDBJ whole genome shotgun (WGS) entry which is preliminary data.</text>
</comment>
<accession>A0ABV5Y0S7</accession>
<keyword evidence="3" id="KW-1185">Reference proteome</keyword>
<keyword evidence="1" id="KW-0812">Transmembrane</keyword>
<dbReference type="RefSeq" id="WP_234751120.1">
    <property type="nucleotide sequence ID" value="NZ_BAAAWN010000001.1"/>
</dbReference>
<reference evidence="2 3" key="1">
    <citation type="submission" date="2024-09" db="EMBL/GenBank/DDBJ databases">
        <authorList>
            <person name="Sun Q."/>
            <person name="Mori K."/>
        </authorList>
    </citation>
    <scope>NUCLEOTIDE SEQUENCE [LARGE SCALE GENOMIC DNA]</scope>
    <source>
        <strain evidence="2 3">JCM 1334</strain>
    </source>
</reference>
<organism evidence="2 3">
    <name type="scientific">Arthrobacter ramosus</name>
    <dbReference type="NCBI Taxonomy" id="1672"/>
    <lineage>
        <taxon>Bacteria</taxon>
        <taxon>Bacillati</taxon>
        <taxon>Actinomycetota</taxon>
        <taxon>Actinomycetes</taxon>
        <taxon>Micrococcales</taxon>
        <taxon>Micrococcaceae</taxon>
        <taxon>Arthrobacter</taxon>
    </lineage>
</organism>
<dbReference type="Proteomes" id="UP001589702">
    <property type="component" value="Unassembled WGS sequence"/>
</dbReference>
<evidence type="ECO:0000313" key="3">
    <source>
        <dbReference type="Proteomes" id="UP001589702"/>
    </source>
</evidence>
<keyword evidence="1" id="KW-0472">Membrane</keyword>
<feature type="transmembrane region" description="Helical" evidence="1">
    <location>
        <begin position="104"/>
        <end position="125"/>
    </location>
</feature>
<sequence length="223" mass="23939">MGANSTDTEWGELGPTQAWKAARRYAALGDRSGVQRASTVVSATVSLTLASLAGMVVGRGPVAAKAGTEREYRGLAVFRALLAAAIGIALGTLVTTTVPASYSFGVMVAFELIIIGWMASILPSLRFHRSRGLRLNARRWKRSHRVRQLWIVSALVHDPEATADELEAALRTLVPDLSPGWASIVFTTTDVQVQALQCLGFSRASENSGLMYRTVTAALQPSR</sequence>
<keyword evidence="1" id="KW-1133">Transmembrane helix</keyword>
<dbReference type="EMBL" id="JBHMBC010000022">
    <property type="protein sequence ID" value="MFB9820588.1"/>
    <property type="molecule type" value="Genomic_DNA"/>
</dbReference>
<evidence type="ECO:0000256" key="1">
    <source>
        <dbReference type="SAM" id="Phobius"/>
    </source>
</evidence>
<name>A0ABV5Y0S7_ARTRM</name>
<feature type="transmembrane region" description="Helical" evidence="1">
    <location>
        <begin position="77"/>
        <end position="98"/>
    </location>
</feature>
<gene>
    <name evidence="2" type="ORF">ACFFP1_13900</name>
</gene>